<evidence type="ECO:0000313" key="2">
    <source>
        <dbReference type="EMBL" id="QTL98761.1"/>
    </source>
</evidence>
<dbReference type="KEGG" id="ifn:GM661_12690"/>
<keyword evidence="3" id="KW-1185">Reference proteome</keyword>
<dbReference type="InterPro" id="IPR036679">
    <property type="entry name" value="FlgN-like_sf"/>
</dbReference>
<keyword evidence="1" id="KW-1005">Bacterial flagellum biogenesis</keyword>
<evidence type="ECO:0000313" key="3">
    <source>
        <dbReference type="Proteomes" id="UP000665020"/>
    </source>
</evidence>
<dbReference type="SUPFAM" id="SSF140566">
    <property type="entry name" value="FlgN-like"/>
    <property type="match status" value="1"/>
</dbReference>
<reference evidence="2" key="1">
    <citation type="submission" date="2019-12" db="EMBL/GenBank/DDBJ databases">
        <authorList>
            <person name="zhang j."/>
            <person name="sun C.M."/>
        </authorList>
    </citation>
    <scope>NUCLEOTIDE SEQUENCE</scope>
    <source>
        <strain evidence="2">NS-1</strain>
    </source>
</reference>
<evidence type="ECO:0000256" key="1">
    <source>
        <dbReference type="ARBA" id="ARBA00022795"/>
    </source>
</evidence>
<accession>A0A8A7KBE3</accession>
<dbReference type="Proteomes" id="UP000665020">
    <property type="component" value="Chromosome"/>
</dbReference>
<evidence type="ECO:0008006" key="4">
    <source>
        <dbReference type="Google" id="ProtNLM"/>
    </source>
</evidence>
<protein>
    <recommendedName>
        <fullName evidence="4">FlgN protein</fullName>
    </recommendedName>
</protein>
<gene>
    <name evidence="2" type="ORF">GM661_12690</name>
</gene>
<dbReference type="Gene3D" id="1.20.58.300">
    <property type="entry name" value="FlgN-like"/>
    <property type="match status" value="1"/>
</dbReference>
<dbReference type="EMBL" id="CP046640">
    <property type="protein sequence ID" value="QTL98761.1"/>
    <property type="molecule type" value="Genomic_DNA"/>
</dbReference>
<dbReference type="Pfam" id="PF05130">
    <property type="entry name" value="FlgN"/>
    <property type="match status" value="1"/>
</dbReference>
<dbReference type="InterPro" id="IPR007809">
    <property type="entry name" value="FlgN-like"/>
</dbReference>
<dbReference type="AlphaFoldDB" id="A0A8A7KBE3"/>
<name>A0A8A7KBE3_9FIRM</name>
<dbReference type="GO" id="GO:0044780">
    <property type="term" value="P:bacterial-type flagellum assembly"/>
    <property type="evidence" value="ECO:0007669"/>
    <property type="project" value="InterPro"/>
</dbReference>
<organism evidence="2 3">
    <name type="scientific">Iocasia fonsfrigidae</name>
    <dbReference type="NCBI Taxonomy" id="2682810"/>
    <lineage>
        <taxon>Bacteria</taxon>
        <taxon>Bacillati</taxon>
        <taxon>Bacillota</taxon>
        <taxon>Clostridia</taxon>
        <taxon>Halanaerobiales</taxon>
        <taxon>Halanaerobiaceae</taxon>
        <taxon>Iocasia</taxon>
    </lineage>
</organism>
<sequence>MEGAGVRIVGEEVIERLIEILEEEYEYLVVLNQLVLKKKKAIIKNDVDKLAELLGKDREILAGIQSLEKDRLEIISQLKEMYKLNKEDLTFVELKDSLPDLWQKELSVMKEKMLKVIADLHKGNEKNRVLIAEAVKLNEFSLGILLNILQPTNQTYDKKVGLGTKVSQHILDQRS</sequence>
<proteinExistence type="predicted"/>